<comment type="caution">
    <text evidence="1">The sequence shown here is derived from an EMBL/GenBank/DDBJ whole genome shotgun (WGS) entry which is preliminary data.</text>
</comment>
<evidence type="ECO:0000313" key="2">
    <source>
        <dbReference type="Proteomes" id="UP001157502"/>
    </source>
</evidence>
<name>A0ACC2F750_DALPE</name>
<organism evidence="1 2">
    <name type="scientific">Dallia pectoralis</name>
    <name type="common">Alaska blackfish</name>
    <dbReference type="NCBI Taxonomy" id="75939"/>
    <lineage>
        <taxon>Eukaryota</taxon>
        <taxon>Metazoa</taxon>
        <taxon>Chordata</taxon>
        <taxon>Craniata</taxon>
        <taxon>Vertebrata</taxon>
        <taxon>Euteleostomi</taxon>
        <taxon>Actinopterygii</taxon>
        <taxon>Neopterygii</taxon>
        <taxon>Teleostei</taxon>
        <taxon>Protacanthopterygii</taxon>
        <taxon>Esociformes</taxon>
        <taxon>Umbridae</taxon>
        <taxon>Dallia</taxon>
    </lineage>
</organism>
<accession>A0ACC2F750</accession>
<dbReference type="EMBL" id="CM055760">
    <property type="protein sequence ID" value="KAJ7987178.1"/>
    <property type="molecule type" value="Genomic_DNA"/>
</dbReference>
<proteinExistence type="predicted"/>
<dbReference type="Proteomes" id="UP001157502">
    <property type="component" value="Chromosome 33"/>
</dbReference>
<protein>
    <submittedName>
        <fullName evidence="1">Uncharacterized protein</fullName>
    </submittedName>
</protein>
<sequence>MQQADGKVLGGGLLPDANGKEPSPGGQRENKEKWQKTRITRKSLMKCCFIKWIIDSTTNPQDPVAVLVSSLMGL</sequence>
<reference evidence="1" key="1">
    <citation type="submission" date="2021-05" db="EMBL/GenBank/DDBJ databases">
        <authorList>
            <person name="Pan Q."/>
            <person name="Jouanno E."/>
            <person name="Zahm M."/>
            <person name="Klopp C."/>
            <person name="Cabau C."/>
            <person name="Louis A."/>
            <person name="Berthelot C."/>
            <person name="Parey E."/>
            <person name="Roest Crollius H."/>
            <person name="Montfort J."/>
            <person name="Robinson-Rechavi M."/>
            <person name="Bouchez O."/>
            <person name="Lampietro C."/>
            <person name="Lopez Roques C."/>
            <person name="Donnadieu C."/>
            <person name="Postlethwait J."/>
            <person name="Bobe J."/>
            <person name="Dillon D."/>
            <person name="Chandos A."/>
            <person name="von Hippel F."/>
            <person name="Guiguen Y."/>
        </authorList>
    </citation>
    <scope>NUCLEOTIDE SEQUENCE</scope>
    <source>
        <strain evidence="1">YG-Jan2019</strain>
    </source>
</reference>
<gene>
    <name evidence="1" type="ORF">DPEC_G00336060</name>
</gene>
<keyword evidence="2" id="KW-1185">Reference proteome</keyword>
<evidence type="ECO:0000313" key="1">
    <source>
        <dbReference type="EMBL" id="KAJ7987178.1"/>
    </source>
</evidence>